<evidence type="ECO:0000313" key="3">
    <source>
        <dbReference type="Proteomes" id="UP001056291"/>
    </source>
</evidence>
<sequence length="83" mass="9492">MKNPEKYTVYTISEQLRLHGWQVPAYAMPEGAGDLHVLRIVIREGFSRDMAEMLLKDISDVVTKLDGEITQSQMPDSKQFSHL</sequence>
<dbReference type="PANTHER" id="PTHR43321">
    <property type="entry name" value="GLUTAMATE DECARBOXYLASE"/>
    <property type="match status" value="1"/>
</dbReference>
<accession>A0ABY4W5M2</accession>
<dbReference type="SUPFAM" id="SSF53383">
    <property type="entry name" value="PLP-dependent transferases"/>
    <property type="match status" value="1"/>
</dbReference>
<dbReference type="InterPro" id="IPR010107">
    <property type="entry name" value="Glutamate_decarboxylase"/>
</dbReference>
<dbReference type="PANTHER" id="PTHR43321:SF3">
    <property type="entry name" value="GLUTAMATE DECARBOXYLASE"/>
    <property type="match status" value="1"/>
</dbReference>
<dbReference type="EMBL" id="CP098747">
    <property type="protein sequence ID" value="USG62488.1"/>
    <property type="molecule type" value="Genomic_DNA"/>
</dbReference>
<protein>
    <recommendedName>
        <fullName evidence="4">Glutamate decarboxylase</fullName>
    </recommendedName>
</protein>
<proteinExistence type="inferred from homology"/>
<evidence type="ECO:0008006" key="4">
    <source>
        <dbReference type="Google" id="ProtNLM"/>
    </source>
</evidence>
<evidence type="ECO:0000256" key="1">
    <source>
        <dbReference type="ARBA" id="ARBA00009533"/>
    </source>
</evidence>
<evidence type="ECO:0000313" key="2">
    <source>
        <dbReference type="EMBL" id="USG62488.1"/>
    </source>
</evidence>
<gene>
    <name evidence="2" type="ORF">NBZ79_05810</name>
</gene>
<dbReference type="RefSeq" id="WP_251936278.1">
    <property type="nucleotide sequence ID" value="NZ_CP098747.1"/>
</dbReference>
<keyword evidence="3" id="KW-1185">Reference proteome</keyword>
<reference evidence="2" key="1">
    <citation type="submission" date="2022-06" db="EMBL/GenBank/DDBJ databases">
        <title>Sneathiella actinostolidae sp. nov., isolated from a sea anemonein the Western Pacific Ocean.</title>
        <authorList>
            <person name="Wei M.J."/>
        </authorList>
    </citation>
    <scope>NUCLEOTIDE SEQUENCE</scope>
    <source>
        <strain evidence="2">PHK-P5</strain>
    </source>
</reference>
<name>A0ABY4W5M2_9PROT</name>
<dbReference type="Proteomes" id="UP001056291">
    <property type="component" value="Chromosome"/>
</dbReference>
<organism evidence="2 3">
    <name type="scientific">Sneathiella marina</name>
    <dbReference type="NCBI Taxonomy" id="2950108"/>
    <lineage>
        <taxon>Bacteria</taxon>
        <taxon>Pseudomonadati</taxon>
        <taxon>Pseudomonadota</taxon>
        <taxon>Alphaproteobacteria</taxon>
        <taxon>Sneathiellales</taxon>
        <taxon>Sneathiellaceae</taxon>
        <taxon>Sneathiella</taxon>
    </lineage>
</organism>
<dbReference type="Gene3D" id="3.90.1150.160">
    <property type="match status" value="1"/>
</dbReference>
<dbReference type="InterPro" id="IPR015424">
    <property type="entry name" value="PyrdxlP-dep_Trfase"/>
</dbReference>
<comment type="similarity">
    <text evidence="1">Belongs to the group II decarboxylase family.</text>
</comment>